<dbReference type="Proteomes" id="UP000466848">
    <property type="component" value="Chromosome"/>
</dbReference>
<dbReference type="EMBL" id="CP048649">
    <property type="protein sequence ID" value="QIB69203.1"/>
    <property type="molecule type" value="Genomic_DNA"/>
</dbReference>
<gene>
    <name evidence="1" type="ORF">Ami103574_07645</name>
</gene>
<dbReference type="Pfam" id="PF19848">
    <property type="entry name" value="DUF6323"/>
    <property type="match status" value="1"/>
</dbReference>
<name>A0A858BTE5_9FIRM</name>
<organism evidence="1 2">
    <name type="scientific">Aminipila butyrica</name>
    <dbReference type="NCBI Taxonomy" id="433296"/>
    <lineage>
        <taxon>Bacteria</taxon>
        <taxon>Bacillati</taxon>
        <taxon>Bacillota</taxon>
        <taxon>Clostridia</taxon>
        <taxon>Peptostreptococcales</taxon>
        <taxon>Anaerovoracaceae</taxon>
        <taxon>Aminipila</taxon>
    </lineage>
</organism>
<evidence type="ECO:0000313" key="1">
    <source>
        <dbReference type="EMBL" id="QIB69203.1"/>
    </source>
</evidence>
<dbReference type="AlphaFoldDB" id="A0A858BTE5"/>
<proteinExistence type="predicted"/>
<dbReference type="KEGG" id="abut:Ami103574_07645"/>
<protein>
    <submittedName>
        <fullName evidence="1">Uncharacterized protein</fullName>
    </submittedName>
</protein>
<evidence type="ECO:0000313" key="2">
    <source>
        <dbReference type="Proteomes" id="UP000466848"/>
    </source>
</evidence>
<reference evidence="1 2" key="1">
    <citation type="submission" date="2020-02" db="EMBL/GenBank/DDBJ databases">
        <authorList>
            <person name="Kim Y.B."/>
            <person name="Roh S.W."/>
        </authorList>
    </citation>
    <scope>NUCLEOTIDE SEQUENCE [LARGE SCALE GENOMIC DNA]</scope>
    <source>
        <strain evidence="1 2">DSM 103574</strain>
    </source>
</reference>
<accession>A0A858BTE5</accession>
<dbReference type="RefSeq" id="WP_163066251.1">
    <property type="nucleotide sequence ID" value="NZ_CP048649.1"/>
</dbReference>
<keyword evidence="2" id="KW-1185">Reference proteome</keyword>
<sequence>MDGIWELMVADQQEKQLQTILSCNEKSGKYGLQLTEDDARELLAGRKESLKESQRVEFGGGILEELIEAFCDSVYVNQQNYKEILDQLQELFYLYKNESQDQLTDSELIGFMRKHFDDVCFGDVDYLGGTCLDRFARAIRAGYQTQDQQGLRDEYALRDTENEYEQWDEESRWSYDLYWQTLEDLF</sequence>
<dbReference type="InterPro" id="IPR046286">
    <property type="entry name" value="DUF6323"/>
</dbReference>